<feature type="repeat" description="ANK" evidence="1">
    <location>
        <begin position="548"/>
        <end position="580"/>
    </location>
</feature>
<dbReference type="Pfam" id="PF12796">
    <property type="entry name" value="Ank_2"/>
    <property type="match status" value="2"/>
</dbReference>
<comment type="caution">
    <text evidence="3">The sequence shown here is derived from an EMBL/GenBank/DDBJ whole genome shotgun (WGS) entry which is preliminary data.</text>
</comment>
<dbReference type="EMBL" id="JAQQWI010000012">
    <property type="protein sequence ID" value="KAK8015964.1"/>
    <property type="molecule type" value="Genomic_DNA"/>
</dbReference>
<dbReference type="Proteomes" id="UP001396898">
    <property type="component" value="Unassembled WGS sequence"/>
</dbReference>
<keyword evidence="1" id="KW-0040">ANK repeat</keyword>
<feature type="domain" description="Heterokaryon incompatibility" evidence="2">
    <location>
        <begin position="60"/>
        <end position="213"/>
    </location>
</feature>
<dbReference type="PROSITE" id="PS50088">
    <property type="entry name" value="ANK_REPEAT"/>
    <property type="match status" value="3"/>
</dbReference>
<evidence type="ECO:0000259" key="2">
    <source>
        <dbReference type="Pfam" id="PF06985"/>
    </source>
</evidence>
<name>A0ABR1RN56_9PEZI</name>
<reference evidence="3 4" key="1">
    <citation type="submission" date="2023-01" db="EMBL/GenBank/DDBJ databases">
        <title>Analysis of 21 Apiospora genomes using comparative genomics revels a genus with tremendous synthesis potential of carbohydrate active enzymes and secondary metabolites.</title>
        <authorList>
            <person name="Sorensen T."/>
        </authorList>
    </citation>
    <scope>NUCLEOTIDE SEQUENCE [LARGE SCALE GENOMIC DNA]</scope>
    <source>
        <strain evidence="3 4">CBS 20057</strain>
    </source>
</reference>
<protein>
    <submittedName>
        <fullName evidence="3">Heterokaryon incompatibility protein-domain-containing protein</fullName>
    </submittedName>
</protein>
<evidence type="ECO:0000256" key="1">
    <source>
        <dbReference type="PROSITE-ProRule" id="PRU00023"/>
    </source>
</evidence>
<evidence type="ECO:0000313" key="3">
    <source>
        <dbReference type="EMBL" id="KAK8015964.1"/>
    </source>
</evidence>
<organism evidence="3 4">
    <name type="scientific">Apiospora marii</name>
    <dbReference type="NCBI Taxonomy" id="335849"/>
    <lineage>
        <taxon>Eukaryota</taxon>
        <taxon>Fungi</taxon>
        <taxon>Dikarya</taxon>
        <taxon>Ascomycota</taxon>
        <taxon>Pezizomycotina</taxon>
        <taxon>Sordariomycetes</taxon>
        <taxon>Xylariomycetidae</taxon>
        <taxon>Amphisphaeriales</taxon>
        <taxon>Apiosporaceae</taxon>
        <taxon>Apiospora</taxon>
    </lineage>
</organism>
<dbReference type="SMART" id="SM00248">
    <property type="entry name" value="ANK"/>
    <property type="match status" value="6"/>
</dbReference>
<sequence length="654" mass="73476">MASKTPFQYTPLNLDRPALRLVHLKAATDDPTKHPALLIDPIIECELIEAFYDVDFVPDYEAVSYTWGDANNTRKISLDGSGFSVTHNLWSLLHDLRYQSEDRVLWIDAICIDQGNHRERGHQVQQMDQIYRHAERVIIWLGPLTVSIGILLDSLAQLQQDMEGLSWSSTDYRWEFNWGQVLMRLHVDNATLKSALRQVMERPWWCRAWILQEVANARAAIVYCGFKSVSGKIFSVCPHLLHLGLDSHCQAVIDVMPGPLRRDSWWSRERDFSMLLTKFSRTQATREHDRIFALLGLCPEANAQISTDYDKSIAVVVRETVSFIFACNISRLPTINTVEGLLEAITTGTIHNTVFEDLLRYSDISTLKEFIAKHAKKLTRTSNVCAAAASNENHGEFIWRAVLNLGVGLPLPFELNTLLRPFIDSGNDTAIGLYIEYISAYNIDFTRLVDKLLIKAAEFGQEKAVTLLLSKGADLSYKKMGFGVTALMAASSKGHEMVVRLLLDKIDPEAKGQSCETALLDATKNGHIGVVQALLENGADCNNRNSRDDDTAILIASKTQQADILQLLLDNGADCEVRDMEDKTPIFVASEMGSVDIVQLLLDYGADYYTECRERTPMTAAMERGNGDVLRLLLHRECRDLGLSSGFWECEALQ</sequence>
<evidence type="ECO:0000313" key="4">
    <source>
        <dbReference type="Proteomes" id="UP001396898"/>
    </source>
</evidence>
<feature type="repeat" description="ANK" evidence="1">
    <location>
        <begin position="514"/>
        <end position="546"/>
    </location>
</feature>
<dbReference type="PANTHER" id="PTHR24148:SF78">
    <property type="entry name" value="HETEROKARYON INCOMPATIBILITY DOMAIN-CONTAINING PROTEIN"/>
    <property type="match status" value="1"/>
</dbReference>
<accession>A0ABR1RN56</accession>
<proteinExistence type="predicted"/>
<feature type="repeat" description="ANK" evidence="1">
    <location>
        <begin position="581"/>
        <end position="613"/>
    </location>
</feature>
<dbReference type="PROSITE" id="PS50297">
    <property type="entry name" value="ANK_REP_REGION"/>
    <property type="match status" value="3"/>
</dbReference>
<dbReference type="Pfam" id="PF06985">
    <property type="entry name" value="HET"/>
    <property type="match status" value="1"/>
</dbReference>
<dbReference type="InterPro" id="IPR002110">
    <property type="entry name" value="Ankyrin_rpt"/>
</dbReference>
<dbReference type="Gene3D" id="1.25.40.20">
    <property type="entry name" value="Ankyrin repeat-containing domain"/>
    <property type="match status" value="1"/>
</dbReference>
<keyword evidence="4" id="KW-1185">Reference proteome</keyword>
<dbReference type="InterPro" id="IPR036770">
    <property type="entry name" value="Ankyrin_rpt-contain_sf"/>
</dbReference>
<dbReference type="InterPro" id="IPR052895">
    <property type="entry name" value="HetReg/Transcr_Mod"/>
</dbReference>
<dbReference type="SUPFAM" id="SSF48403">
    <property type="entry name" value="Ankyrin repeat"/>
    <property type="match status" value="1"/>
</dbReference>
<dbReference type="InterPro" id="IPR010730">
    <property type="entry name" value="HET"/>
</dbReference>
<gene>
    <name evidence="3" type="ORF">PG991_008852</name>
</gene>
<dbReference type="PANTHER" id="PTHR24148">
    <property type="entry name" value="ANKYRIN REPEAT DOMAIN-CONTAINING PROTEIN 39 HOMOLOG-RELATED"/>
    <property type="match status" value="1"/>
</dbReference>